<dbReference type="OrthoDB" id="3683556at2"/>
<keyword evidence="3" id="KW-1185">Reference proteome</keyword>
<protein>
    <submittedName>
        <fullName evidence="2">Uncharacterized protein DUF4873</fullName>
    </submittedName>
</protein>
<accession>A0A4R7VDH4</accession>
<evidence type="ECO:0000259" key="1">
    <source>
        <dbReference type="Pfam" id="PF16170"/>
    </source>
</evidence>
<dbReference type="RefSeq" id="WP_133905679.1">
    <property type="nucleotide sequence ID" value="NZ_SOCP01000010.1"/>
</dbReference>
<name>A0A4R7VDH4_9PSEU</name>
<dbReference type="EMBL" id="SOCP01000010">
    <property type="protein sequence ID" value="TDV47196.1"/>
    <property type="molecule type" value="Genomic_DNA"/>
</dbReference>
<reference evidence="2 3" key="1">
    <citation type="submission" date="2019-03" db="EMBL/GenBank/DDBJ databases">
        <title>Genomic Encyclopedia of Archaeal and Bacterial Type Strains, Phase II (KMG-II): from individual species to whole genera.</title>
        <authorList>
            <person name="Goeker M."/>
        </authorList>
    </citation>
    <scope>NUCLEOTIDE SEQUENCE [LARGE SCALE GENOMIC DNA]</scope>
    <source>
        <strain evidence="2 3">DSM 45499</strain>
    </source>
</reference>
<evidence type="ECO:0000313" key="3">
    <source>
        <dbReference type="Proteomes" id="UP000294927"/>
    </source>
</evidence>
<dbReference type="Pfam" id="PF16170">
    <property type="entry name" value="DUF4873"/>
    <property type="match status" value="1"/>
</dbReference>
<feature type="domain" description="DUF4873" evidence="1">
    <location>
        <begin position="4"/>
        <end position="92"/>
    </location>
</feature>
<dbReference type="InterPro" id="IPR032371">
    <property type="entry name" value="DUF4873"/>
</dbReference>
<dbReference type="Proteomes" id="UP000294927">
    <property type="component" value="Unassembled WGS sequence"/>
</dbReference>
<comment type="caution">
    <text evidence="2">The sequence shown here is derived from an EMBL/GenBank/DDBJ whole genome shotgun (WGS) entry which is preliminary data.</text>
</comment>
<gene>
    <name evidence="2" type="ORF">CLV71_110380</name>
</gene>
<proteinExistence type="predicted"/>
<evidence type="ECO:0000313" key="2">
    <source>
        <dbReference type="EMBL" id="TDV47196.1"/>
    </source>
</evidence>
<dbReference type="AlphaFoldDB" id="A0A4R7VDH4"/>
<sequence length="98" mass="10760">MSDEDGYTGPATLILDGTSLTVDVVLRGNFEPVDGRYHWYGRIQPHPSLPAGTRKPEALLRTPHGEARGTLSDPDTWGRYRITGTSRPPFEVPVSLAD</sequence>
<organism evidence="2 3">
    <name type="scientific">Actinophytocola oryzae</name>
    <dbReference type="NCBI Taxonomy" id="502181"/>
    <lineage>
        <taxon>Bacteria</taxon>
        <taxon>Bacillati</taxon>
        <taxon>Actinomycetota</taxon>
        <taxon>Actinomycetes</taxon>
        <taxon>Pseudonocardiales</taxon>
        <taxon>Pseudonocardiaceae</taxon>
    </lineage>
</organism>